<reference evidence="2" key="2">
    <citation type="journal article" date="2023" name="Plants (Basel)">
        <title>Annotation of the Turnera subulata (Passifloraceae) Draft Genome Reveals the S-Locus Evolved after the Divergence of Turneroideae from Passifloroideae in a Stepwise Manner.</title>
        <authorList>
            <person name="Henning P.M."/>
            <person name="Roalson E.H."/>
            <person name="Mir W."/>
            <person name="McCubbin A.G."/>
            <person name="Shore J.S."/>
        </authorList>
    </citation>
    <scope>NUCLEOTIDE SEQUENCE</scope>
    <source>
        <strain evidence="2">F60SS</strain>
    </source>
</reference>
<evidence type="ECO:0000256" key="1">
    <source>
        <dbReference type="SAM" id="MobiDB-lite"/>
    </source>
</evidence>
<evidence type="ECO:0008006" key="4">
    <source>
        <dbReference type="Google" id="ProtNLM"/>
    </source>
</evidence>
<feature type="compositionally biased region" description="Polar residues" evidence="1">
    <location>
        <begin position="383"/>
        <end position="395"/>
    </location>
</feature>
<feature type="compositionally biased region" description="Low complexity" evidence="1">
    <location>
        <begin position="483"/>
        <end position="500"/>
    </location>
</feature>
<feature type="compositionally biased region" description="Polar residues" evidence="1">
    <location>
        <begin position="226"/>
        <end position="249"/>
    </location>
</feature>
<dbReference type="AlphaFoldDB" id="A0A9Q0FZX0"/>
<comment type="caution">
    <text evidence="2">The sequence shown here is derived from an EMBL/GenBank/DDBJ whole genome shotgun (WGS) entry which is preliminary data.</text>
</comment>
<sequence>MQANICRFHCNIMNLKEEFSITRGSQVTMGPTLHSSDKCTVPRADFDMRSSKPELTSKSPGVEPRRSKRVRIPSVKAREAQELQPSCQKSKNSADVVKNSKSKSNVKANRRKGNQSPSAPKQIWRAVEKKEPSKDSNPSPVTNPTSSQLQQDQIAGENECSAGAVKKRRKRGGTAKKRGNLTPPEPKQSLNVKKNNDPAKDVSKLRSTKKSSGEVQQDQSAKKSKCTVQTIKKRSNQNQAVELTESLSPRNPELSSRVKEKTGPVVGSSKPSSKRNSSGQVQQLPQKEKSSAQAIKKRETSSVPGKRQPVSVKNKTEPSKISSKSPSTQVKEKTGTTSNDLSAVPPQTISSPQIKRRKPARKNKDTAETVKQSGQQKQVVKNWKTQSSPASNQVLQERKETETSNGSCKATTSKVWQVKEKTETSQIASNISGEINSSERVQQGEPVLNKKRSGKAVKRKDQIQRVQKSKNQKQVSGDKGKNYSKGKSSSSPKVHGSTTKTKAETSKASAKRSRRRKQKRAAVQDHIKCHDFTVGESCLLCEKDLAHKSAPTELELHLDQELDKYPDVAVLPCCHAFHVQCLEMLMSEEQLKDPPCLICASLQ</sequence>
<feature type="compositionally biased region" description="Low complexity" evidence="1">
    <location>
        <begin position="370"/>
        <end position="381"/>
    </location>
</feature>
<feature type="compositionally biased region" description="Basic residues" evidence="1">
    <location>
        <begin position="165"/>
        <end position="179"/>
    </location>
</feature>
<name>A0A9Q0FZX0_9ROSI</name>
<feature type="compositionally biased region" description="Polar residues" evidence="1">
    <location>
        <begin position="424"/>
        <end position="441"/>
    </location>
</feature>
<dbReference type="EMBL" id="JAKUCV010003195">
    <property type="protein sequence ID" value="KAJ4839784.1"/>
    <property type="molecule type" value="Genomic_DNA"/>
</dbReference>
<dbReference type="Gene3D" id="3.30.40.10">
    <property type="entry name" value="Zinc/RING finger domain, C3HC4 (zinc finger)"/>
    <property type="match status" value="1"/>
</dbReference>
<feature type="compositionally biased region" description="Basic residues" evidence="1">
    <location>
        <begin position="509"/>
        <end position="520"/>
    </location>
</feature>
<feature type="compositionally biased region" description="Polar residues" evidence="1">
    <location>
        <begin position="403"/>
        <end position="415"/>
    </location>
</feature>
<dbReference type="PANTHER" id="PTHR31150">
    <property type="entry name" value="EXPRESSED PROTEIN"/>
    <property type="match status" value="1"/>
</dbReference>
<proteinExistence type="predicted"/>
<feature type="compositionally biased region" description="Low complexity" evidence="1">
    <location>
        <begin position="136"/>
        <end position="147"/>
    </location>
</feature>
<keyword evidence="3" id="KW-1185">Reference proteome</keyword>
<evidence type="ECO:0000313" key="3">
    <source>
        <dbReference type="Proteomes" id="UP001141552"/>
    </source>
</evidence>
<feature type="compositionally biased region" description="Basic and acidic residues" evidence="1">
    <location>
        <begin position="194"/>
        <end position="204"/>
    </location>
</feature>
<dbReference type="Proteomes" id="UP001141552">
    <property type="component" value="Unassembled WGS sequence"/>
</dbReference>
<dbReference type="OrthoDB" id="830970at2759"/>
<feature type="compositionally biased region" description="Basic and acidic residues" evidence="1">
    <location>
        <begin position="286"/>
        <end position="300"/>
    </location>
</feature>
<dbReference type="InterPro" id="IPR013083">
    <property type="entry name" value="Znf_RING/FYVE/PHD"/>
</dbReference>
<feature type="region of interest" description="Disordered" evidence="1">
    <location>
        <begin position="28"/>
        <end position="522"/>
    </location>
</feature>
<feature type="compositionally biased region" description="Basic residues" evidence="1">
    <location>
        <begin position="449"/>
        <end position="458"/>
    </location>
</feature>
<protein>
    <recommendedName>
        <fullName evidence="4">RING-type domain-containing protein</fullName>
    </recommendedName>
</protein>
<evidence type="ECO:0000313" key="2">
    <source>
        <dbReference type="EMBL" id="KAJ4839784.1"/>
    </source>
</evidence>
<feature type="compositionally biased region" description="Low complexity" evidence="1">
    <location>
        <begin position="89"/>
        <end position="107"/>
    </location>
</feature>
<accession>A0A9Q0FZX0</accession>
<feature type="compositionally biased region" description="Low complexity" evidence="1">
    <location>
        <begin position="268"/>
        <end position="278"/>
    </location>
</feature>
<gene>
    <name evidence="2" type="ORF">Tsubulata_026579</name>
</gene>
<feature type="compositionally biased region" description="Polar residues" evidence="1">
    <location>
        <begin position="319"/>
        <end position="353"/>
    </location>
</feature>
<organism evidence="2 3">
    <name type="scientific">Turnera subulata</name>
    <dbReference type="NCBI Taxonomy" id="218843"/>
    <lineage>
        <taxon>Eukaryota</taxon>
        <taxon>Viridiplantae</taxon>
        <taxon>Streptophyta</taxon>
        <taxon>Embryophyta</taxon>
        <taxon>Tracheophyta</taxon>
        <taxon>Spermatophyta</taxon>
        <taxon>Magnoliopsida</taxon>
        <taxon>eudicotyledons</taxon>
        <taxon>Gunneridae</taxon>
        <taxon>Pentapetalae</taxon>
        <taxon>rosids</taxon>
        <taxon>fabids</taxon>
        <taxon>Malpighiales</taxon>
        <taxon>Passifloraceae</taxon>
        <taxon>Turnera</taxon>
    </lineage>
</organism>
<dbReference type="PANTHER" id="PTHR31150:SF6">
    <property type="entry name" value="ZINC ION BINDING PROTEIN"/>
    <property type="match status" value="1"/>
</dbReference>
<reference evidence="2" key="1">
    <citation type="submission" date="2022-02" db="EMBL/GenBank/DDBJ databases">
        <authorList>
            <person name="Henning P.M."/>
            <person name="McCubbin A.G."/>
            <person name="Shore J.S."/>
        </authorList>
    </citation>
    <scope>NUCLEOTIDE SEQUENCE</scope>
    <source>
        <strain evidence="2">F60SS</strain>
        <tissue evidence="2">Leaves</tissue>
    </source>
</reference>